<feature type="compositionally biased region" description="Basic and acidic residues" evidence="1">
    <location>
        <begin position="1"/>
        <end position="21"/>
    </location>
</feature>
<name>A0AAV1ERQ3_XYRNO</name>
<evidence type="ECO:0000256" key="1">
    <source>
        <dbReference type="SAM" id="MobiDB-lite"/>
    </source>
</evidence>
<evidence type="ECO:0000313" key="3">
    <source>
        <dbReference type="Proteomes" id="UP001178508"/>
    </source>
</evidence>
<dbReference type="EMBL" id="OY660865">
    <property type="protein sequence ID" value="CAJ1051314.1"/>
    <property type="molecule type" value="Genomic_DNA"/>
</dbReference>
<sequence length="157" mass="17462">MDVKSPHTNKKKEDGLYDKPNAHRSVVLSDNSIIESVTQTTSFSEQTSTEDLQISLTNNSVDVFPNKASEKDQPKPSGPLLPPSVEVGTVHEANRSLRLNSRSQESIKTMTIYSESQSEGYRVPGPRYGNFSDALPLIQTASKETHPDENHWESFIC</sequence>
<feature type="region of interest" description="Disordered" evidence="1">
    <location>
        <begin position="1"/>
        <end position="23"/>
    </location>
</feature>
<reference evidence="2" key="1">
    <citation type="submission" date="2023-08" db="EMBL/GenBank/DDBJ databases">
        <authorList>
            <person name="Alioto T."/>
            <person name="Alioto T."/>
            <person name="Gomez Garrido J."/>
        </authorList>
    </citation>
    <scope>NUCLEOTIDE SEQUENCE</scope>
</reference>
<gene>
    <name evidence="2" type="ORF">XNOV1_A034184</name>
</gene>
<protein>
    <submittedName>
        <fullName evidence="2">MyoD family inhibitor domain-containing protein 2-like</fullName>
    </submittedName>
</protein>
<proteinExistence type="predicted"/>
<organism evidence="2 3">
    <name type="scientific">Xyrichtys novacula</name>
    <name type="common">Pearly razorfish</name>
    <name type="synonym">Hemipteronotus novacula</name>
    <dbReference type="NCBI Taxonomy" id="13765"/>
    <lineage>
        <taxon>Eukaryota</taxon>
        <taxon>Metazoa</taxon>
        <taxon>Chordata</taxon>
        <taxon>Craniata</taxon>
        <taxon>Vertebrata</taxon>
        <taxon>Euteleostomi</taxon>
        <taxon>Actinopterygii</taxon>
        <taxon>Neopterygii</taxon>
        <taxon>Teleostei</taxon>
        <taxon>Neoteleostei</taxon>
        <taxon>Acanthomorphata</taxon>
        <taxon>Eupercaria</taxon>
        <taxon>Labriformes</taxon>
        <taxon>Labridae</taxon>
        <taxon>Xyrichtys</taxon>
    </lineage>
</organism>
<dbReference type="AlphaFoldDB" id="A0AAV1ERQ3"/>
<keyword evidence="3" id="KW-1185">Reference proteome</keyword>
<evidence type="ECO:0000313" key="2">
    <source>
        <dbReference type="EMBL" id="CAJ1051314.1"/>
    </source>
</evidence>
<feature type="region of interest" description="Disordered" evidence="1">
    <location>
        <begin position="59"/>
        <end position="84"/>
    </location>
</feature>
<accession>A0AAV1ERQ3</accession>
<dbReference type="Proteomes" id="UP001178508">
    <property type="component" value="Chromosome 2"/>
</dbReference>